<protein>
    <submittedName>
        <fullName evidence="1">Uncharacterized protein</fullName>
    </submittedName>
</protein>
<keyword evidence="2" id="KW-1185">Reference proteome</keyword>
<accession>A0A8J6BF37</accession>
<comment type="caution">
    <text evidence="1">The sequence shown here is derived from an EMBL/GenBank/DDBJ whole genome shotgun (WGS) entry which is preliminary data.</text>
</comment>
<dbReference type="AlphaFoldDB" id="A0A8J6BF37"/>
<reference evidence="1" key="1">
    <citation type="thesis" date="2020" institute="ProQuest LLC" country="789 East Eisenhower Parkway, Ann Arbor, MI, USA">
        <title>Comparative Genomics and Chromosome Evolution.</title>
        <authorList>
            <person name="Mudd A.B."/>
        </authorList>
    </citation>
    <scope>NUCLEOTIDE SEQUENCE</scope>
    <source>
        <strain evidence="1">HN-11 Male</strain>
        <tissue evidence="1">Kidney and liver</tissue>
    </source>
</reference>
<dbReference type="Proteomes" id="UP000770717">
    <property type="component" value="Unassembled WGS sequence"/>
</dbReference>
<dbReference type="Gene3D" id="3.60.10.10">
    <property type="entry name" value="Endonuclease/exonuclease/phosphatase"/>
    <property type="match status" value="1"/>
</dbReference>
<dbReference type="EMBL" id="WNTK01014347">
    <property type="protein sequence ID" value="KAG9462015.1"/>
    <property type="molecule type" value="Genomic_DNA"/>
</dbReference>
<proteinExistence type="predicted"/>
<name>A0A8J6BF37_ELECQ</name>
<organism evidence="1 2">
    <name type="scientific">Eleutherodactylus coqui</name>
    <name type="common">Puerto Rican coqui</name>
    <dbReference type="NCBI Taxonomy" id="57060"/>
    <lineage>
        <taxon>Eukaryota</taxon>
        <taxon>Metazoa</taxon>
        <taxon>Chordata</taxon>
        <taxon>Craniata</taxon>
        <taxon>Vertebrata</taxon>
        <taxon>Euteleostomi</taxon>
        <taxon>Amphibia</taxon>
        <taxon>Batrachia</taxon>
        <taxon>Anura</taxon>
        <taxon>Neobatrachia</taxon>
        <taxon>Hyloidea</taxon>
        <taxon>Eleutherodactylidae</taxon>
        <taxon>Eleutherodactylinae</taxon>
        <taxon>Eleutherodactylus</taxon>
        <taxon>Eleutherodactylus</taxon>
    </lineage>
</organism>
<gene>
    <name evidence="1" type="ORF">GDO78_015123</name>
</gene>
<dbReference type="InterPro" id="IPR036691">
    <property type="entry name" value="Endo/exonu/phosph_ase_sf"/>
</dbReference>
<evidence type="ECO:0000313" key="2">
    <source>
        <dbReference type="Proteomes" id="UP000770717"/>
    </source>
</evidence>
<evidence type="ECO:0000313" key="1">
    <source>
        <dbReference type="EMBL" id="KAG9462015.1"/>
    </source>
</evidence>
<sequence>MIALMQETHFQYTKIPSCKSRYYTTWHHNPHPTRKAGGISVVIHKQLPHQLISTEKDTERQYLLLKNQISNEILTIANICFTNQDQKRFGVRMLGVW</sequence>